<dbReference type="Gene3D" id="3.30.70.600">
    <property type="entry name" value="Ribosomal protein S10 domain"/>
    <property type="match status" value="1"/>
</dbReference>
<dbReference type="EMBL" id="GG697238">
    <property type="protein sequence ID" value="EET90397.1"/>
    <property type="molecule type" value="Genomic_DNA"/>
</dbReference>
<accession>C7DGQ0</accession>
<dbReference type="AlphaFoldDB" id="C7DGQ0"/>
<dbReference type="GO" id="GO:0006412">
    <property type="term" value="P:translation"/>
    <property type="evidence" value="ECO:0007669"/>
    <property type="project" value="UniProtKB-UniRule"/>
</dbReference>
<dbReference type="PRINTS" id="PR00971">
    <property type="entry name" value="RIBOSOMALS10"/>
</dbReference>
<keyword evidence="7" id="KW-1185">Reference proteome</keyword>
<dbReference type="GO" id="GO:0003735">
    <property type="term" value="F:structural constituent of ribosome"/>
    <property type="evidence" value="ECO:0007669"/>
    <property type="project" value="UniProtKB-UniRule"/>
</dbReference>
<keyword evidence="3 4" id="KW-0687">Ribonucleoprotein</keyword>
<feature type="domain" description="Small ribosomal subunit protein uS10" evidence="5">
    <location>
        <begin position="6"/>
        <end position="100"/>
    </location>
</feature>
<dbReference type="Proteomes" id="UP000332487">
    <property type="component" value="Unassembled WGS sequence"/>
</dbReference>
<evidence type="ECO:0000313" key="7">
    <source>
        <dbReference type="Proteomes" id="UP000332487"/>
    </source>
</evidence>
<comment type="function">
    <text evidence="4">Involved in the binding of tRNA to the ribosomes.</text>
</comment>
<evidence type="ECO:0000313" key="6">
    <source>
        <dbReference type="EMBL" id="EET90397.1"/>
    </source>
</evidence>
<name>C7DGQ0_MICA2</name>
<dbReference type="HAMAP" id="MF_00508">
    <property type="entry name" value="Ribosomal_uS10"/>
    <property type="match status" value="1"/>
</dbReference>
<evidence type="ECO:0000256" key="4">
    <source>
        <dbReference type="HAMAP-Rule" id="MF_00508"/>
    </source>
</evidence>
<evidence type="ECO:0000256" key="2">
    <source>
        <dbReference type="ARBA" id="ARBA00022980"/>
    </source>
</evidence>
<dbReference type="GO" id="GO:0015935">
    <property type="term" value="C:small ribosomal subunit"/>
    <property type="evidence" value="ECO:0007669"/>
    <property type="project" value="UniProtKB-UniRule"/>
</dbReference>
<dbReference type="Pfam" id="PF00338">
    <property type="entry name" value="Ribosomal_S10"/>
    <property type="match status" value="1"/>
</dbReference>
<dbReference type="GO" id="GO:0000049">
    <property type="term" value="F:tRNA binding"/>
    <property type="evidence" value="ECO:0007669"/>
    <property type="project" value="UniProtKB-UniRule"/>
</dbReference>
<dbReference type="InterPro" id="IPR005729">
    <property type="entry name" value="Ribosomal_uS10_euk/arc"/>
</dbReference>
<evidence type="ECO:0000259" key="5">
    <source>
        <dbReference type="SMART" id="SM01403"/>
    </source>
</evidence>
<dbReference type="InterPro" id="IPR036838">
    <property type="entry name" value="Ribosomal_uS10_dom_sf"/>
</dbReference>
<dbReference type="SUPFAM" id="SSF54999">
    <property type="entry name" value="Ribosomal protein S10"/>
    <property type="match status" value="1"/>
</dbReference>
<reference evidence="6 7" key="2">
    <citation type="journal article" date="2010" name="Proc. Natl. Acad. Sci. U.S.A.">
        <title>Enigmatic, ultrasmall, uncultivated Archaea.</title>
        <authorList>
            <person name="Baker B.J."/>
            <person name="Comolli L.R."/>
            <person name="Dick G.J."/>
            <person name="Hauser L.J."/>
            <person name="Hyatt D."/>
            <person name="Dill B.D."/>
            <person name="Land M.L."/>
            <person name="Verberkmoes N.C."/>
            <person name="Hettich R.L."/>
            <person name="Banfield J.F."/>
        </authorList>
    </citation>
    <scope>NUCLEOTIDE SEQUENCE [LARGE SCALE GENOMIC DNA]</scope>
    <source>
        <strain evidence="6">ARMAN-2</strain>
    </source>
</reference>
<reference evidence="6 7" key="1">
    <citation type="journal article" date="2009" name="Genome Biol.">
        <title>Community-wide analysis of microbial genome sequence signatures.</title>
        <authorList>
            <person name="Dick G.J."/>
            <person name="Andersson A.F."/>
            <person name="Baker B.J."/>
            <person name="Simmons S.L."/>
            <person name="Thomas B.C."/>
            <person name="Yelton A.P."/>
            <person name="Banfield J.F."/>
        </authorList>
    </citation>
    <scope>NUCLEOTIDE SEQUENCE [LARGE SCALE GENOMIC DNA]</scope>
    <source>
        <strain evidence="6">ARMAN-2</strain>
    </source>
</reference>
<organism evidence="6 7">
    <name type="scientific">Candidatus Micrarchaeum acidiphilum ARMAN-2</name>
    <dbReference type="NCBI Taxonomy" id="425595"/>
    <lineage>
        <taxon>Archaea</taxon>
        <taxon>Candidatus Micrarchaeota</taxon>
        <taxon>Candidatus Micrarchaeia</taxon>
        <taxon>Candidatus Micrarchaeales</taxon>
        <taxon>Candidatus Micrarchaeaceae</taxon>
        <taxon>Candidatus Micrarchaeum</taxon>
    </lineage>
</organism>
<evidence type="ECO:0000256" key="1">
    <source>
        <dbReference type="ARBA" id="ARBA00007102"/>
    </source>
</evidence>
<dbReference type="InterPro" id="IPR027486">
    <property type="entry name" value="Ribosomal_uS10_dom"/>
</dbReference>
<sequence length="102" mass="11477">MSDTAVIKLASISKDDADSVMQQIKTITSSLNIKTRGPFPLPTKKIKLATRKAPGADGSHTFEKWELRIHKRLMKIYANDQALRQIMRIAVPDTVQIEITLM</sequence>
<dbReference type="SMART" id="SM01403">
    <property type="entry name" value="Ribosomal_S10"/>
    <property type="match status" value="1"/>
</dbReference>
<keyword evidence="2 4" id="KW-0689">Ribosomal protein</keyword>
<proteinExistence type="inferred from homology"/>
<dbReference type="PANTHER" id="PTHR11700">
    <property type="entry name" value="30S RIBOSOMAL PROTEIN S10 FAMILY MEMBER"/>
    <property type="match status" value="1"/>
</dbReference>
<evidence type="ECO:0000256" key="3">
    <source>
        <dbReference type="ARBA" id="ARBA00023274"/>
    </source>
</evidence>
<comment type="subunit">
    <text evidence="4">Part of the 30S ribosomal subunit.</text>
</comment>
<dbReference type="NCBIfam" id="TIGR01046">
    <property type="entry name" value="uS10_euk_arch"/>
    <property type="match status" value="1"/>
</dbReference>
<comment type="similarity">
    <text evidence="1 4">Belongs to the universal ribosomal protein uS10 family.</text>
</comment>
<dbReference type="InterPro" id="IPR001848">
    <property type="entry name" value="Ribosomal_uS10"/>
</dbReference>
<protein>
    <recommendedName>
        <fullName evidence="4">Small ribosomal subunit protein uS10</fullName>
    </recommendedName>
</protein>
<gene>
    <name evidence="4" type="primary">rps10</name>
    <name evidence="6" type="ORF">UNLARM2_0249</name>
</gene>